<dbReference type="PANTHER" id="PTHR12150:SF13">
    <property type="entry name" value="METHYLTRANSFERASE C9ORF114-RELATED"/>
    <property type="match status" value="1"/>
</dbReference>
<comment type="caution">
    <text evidence="1">The sequence shown here is derived from an EMBL/GenBank/DDBJ whole genome shotgun (WGS) entry which is preliminary data.</text>
</comment>
<dbReference type="InterPro" id="IPR029028">
    <property type="entry name" value="Alpha/beta_knot_MTases"/>
</dbReference>
<dbReference type="SUPFAM" id="SSF75217">
    <property type="entry name" value="alpha/beta knot"/>
    <property type="match status" value="1"/>
</dbReference>
<reference evidence="1" key="1">
    <citation type="submission" date="2022-09" db="EMBL/GenBank/DDBJ databases">
        <title>Haloadaptaus new haloarchaeum isolated from saline soil.</title>
        <authorList>
            <person name="Duran-Viseras A."/>
            <person name="Sanchez-Porro C."/>
            <person name="Ventosa A."/>
        </authorList>
    </citation>
    <scope>NUCLEOTIDE SEQUENCE</scope>
    <source>
        <strain evidence="1">F3-133</strain>
    </source>
</reference>
<evidence type="ECO:0000313" key="1">
    <source>
        <dbReference type="EMBL" id="MCX2818549.1"/>
    </source>
</evidence>
<proteinExistence type="predicted"/>
<protein>
    <recommendedName>
        <fullName evidence="3">RNA-binding protein</fullName>
    </recommendedName>
</protein>
<dbReference type="InterPro" id="IPR003750">
    <property type="entry name" value="Put_MeTrfase-C9orf114-like"/>
</dbReference>
<dbReference type="Gene3D" id="3.40.1280.10">
    <property type="match status" value="1"/>
</dbReference>
<dbReference type="AlphaFoldDB" id="A0A9Q4C404"/>
<gene>
    <name evidence="1" type="ORF">EGH25_04170</name>
</gene>
<dbReference type="Proteomes" id="UP001149411">
    <property type="component" value="Unassembled WGS sequence"/>
</dbReference>
<dbReference type="RefSeq" id="WP_266086391.1">
    <property type="nucleotide sequence ID" value="NZ_RKLV01000003.1"/>
</dbReference>
<dbReference type="Gene3D" id="2.40.50.140">
    <property type="entry name" value="Nucleic acid-binding proteins"/>
    <property type="match status" value="1"/>
</dbReference>
<sequence length="266" mass="29055">MKLTVLVPASLVTETDDARTATAKVGQVARAAAIFRCENVVVYDDGKEHEDDGDLIAQVLRYAATPPYLRKTVFDRRDELRYVGVLPPLGTPLHSVTAGSDSEGFEPEYREGVVTKVGTDGRVWVNCGTQHPVALRVPDEGIREGERVTLRISSREPLRAQVAEQPPYGGYEVERAPLDDWLDAHEGVVVCASRRGKVVEDGDLRADNLAIVFGAPQRGVGEILRERDVSVEFDSVVNTLPNQGVETVRTEEAVLATLALANKANR</sequence>
<dbReference type="EMBL" id="RKLV01000003">
    <property type="protein sequence ID" value="MCX2818549.1"/>
    <property type="molecule type" value="Genomic_DNA"/>
</dbReference>
<evidence type="ECO:0008006" key="3">
    <source>
        <dbReference type="Google" id="ProtNLM"/>
    </source>
</evidence>
<dbReference type="InterPro" id="IPR012340">
    <property type="entry name" value="NA-bd_OB-fold"/>
</dbReference>
<name>A0A9Q4C404_9EURY</name>
<dbReference type="Pfam" id="PF02598">
    <property type="entry name" value="Methyltrn_RNA_3"/>
    <property type="match status" value="1"/>
</dbReference>
<evidence type="ECO:0000313" key="2">
    <source>
        <dbReference type="Proteomes" id="UP001149411"/>
    </source>
</evidence>
<keyword evidence="2" id="KW-1185">Reference proteome</keyword>
<organism evidence="1 2">
    <name type="scientific">Halorutilus salinus</name>
    <dbReference type="NCBI Taxonomy" id="2487751"/>
    <lineage>
        <taxon>Archaea</taxon>
        <taxon>Methanobacteriati</taxon>
        <taxon>Methanobacteriota</taxon>
        <taxon>Stenosarchaea group</taxon>
        <taxon>Halobacteria</taxon>
        <taxon>Halorutilales</taxon>
        <taxon>Halorutilaceae</taxon>
        <taxon>Halorutilus</taxon>
    </lineage>
</organism>
<dbReference type="PANTHER" id="PTHR12150">
    <property type="entry name" value="CLASS IV SAM-BINDING METHYLTRANSFERASE-RELATED"/>
    <property type="match status" value="1"/>
</dbReference>
<accession>A0A9Q4C404</accession>
<dbReference type="CDD" id="cd18086">
    <property type="entry name" value="HsC9orf114-like"/>
    <property type="match status" value="1"/>
</dbReference>
<dbReference type="InterPro" id="IPR029026">
    <property type="entry name" value="tRNA_m1G_MTases_N"/>
</dbReference>